<reference evidence="3" key="1">
    <citation type="journal article" date="2020" name="Stud. Mycol.">
        <title>101 Dothideomycetes genomes: a test case for predicting lifestyles and emergence of pathogens.</title>
        <authorList>
            <person name="Haridas S."/>
            <person name="Albert R."/>
            <person name="Binder M."/>
            <person name="Bloem J."/>
            <person name="Labutti K."/>
            <person name="Salamov A."/>
            <person name="Andreopoulos B."/>
            <person name="Baker S."/>
            <person name="Barry K."/>
            <person name="Bills G."/>
            <person name="Bluhm B."/>
            <person name="Cannon C."/>
            <person name="Castanera R."/>
            <person name="Culley D."/>
            <person name="Daum C."/>
            <person name="Ezra D."/>
            <person name="Gonzalez J."/>
            <person name="Henrissat B."/>
            <person name="Kuo A."/>
            <person name="Liang C."/>
            <person name="Lipzen A."/>
            <person name="Lutzoni F."/>
            <person name="Magnuson J."/>
            <person name="Mondo S."/>
            <person name="Nolan M."/>
            <person name="Ohm R."/>
            <person name="Pangilinan J."/>
            <person name="Park H.-J."/>
            <person name="Ramirez L."/>
            <person name="Alfaro M."/>
            <person name="Sun H."/>
            <person name="Tritt A."/>
            <person name="Yoshinaga Y."/>
            <person name="Zwiers L.-H."/>
            <person name="Turgeon B."/>
            <person name="Goodwin S."/>
            <person name="Spatafora J."/>
            <person name="Crous P."/>
            <person name="Grigoriev I."/>
        </authorList>
    </citation>
    <scope>NUCLEOTIDE SEQUENCE</scope>
    <source>
        <strain evidence="3">CBS 107.79</strain>
    </source>
</reference>
<proteinExistence type="predicted"/>
<dbReference type="AlphaFoldDB" id="A0A6A5V4V1"/>
<dbReference type="EMBL" id="ML976691">
    <property type="protein sequence ID" value="KAF1971888.1"/>
    <property type="molecule type" value="Genomic_DNA"/>
</dbReference>
<evidence type="ECO:0000313" key="3">
    <source>
        <dbReference type="EMBL" id="KAF1971888.1"/>
    </source>
</evidence>
<keyword evidence="4" id="KW-1185">Reference proteome</keyword>
<gene>
    <name evidence="3" type="ORF">BU23DRAFT_175203</name>
</gene>
<evidence type="ECO:0000256" key="2">
    <source>
        <dbReference type="SAM" id="MobiDB-lite"/>
    </source>
</evidence>
<feature type="region of interest" description="Disordered" evidence="2">
    <location>
        <begin position="32"/>
        <end position="52"/>
    </location>
</feature>
<evidence type="ECO:0000313" key="4">
    <source>
        <dbReference type="Proteomes" id="UP000800036"/>
    </source>
</evidence>
<dbReference type="OrthoDB" id="3796665at2759"/>
<keyword evidence="1" id="KW-0175">Coiled coil</keyword>
<accession>A0A6A5V4V1</accession>
<dbReference type="Proteomes" id="UP000800036">
    <property type="component" value="Unassembled WGS sequence"/>
</dbReference>
<sequence>MNGYANNNSFTDYASLIGLEAELPANWSSPAVPNQVGLGQDGSHQGDTGYDGLAQDMSSYNTMSVDHLDPSLMGLAPSNALHPDPLDFNFDQENIDFTNAFQNMGHPFEKTQASFSAGPVSAPIVQPDFTHELLEGISHKRARTSEPIPAAPSKRIRTATPTCESPPARSTYELLETKWSEMTPEEKARILLPIINGRHPCEFDADVETHGAMRQREALQRAHDRVATTVKSTPGPASAVDMEAVKAREEKLKRQKEKRAAAMRAKRAAEKEKKRVDMAATVGIAPPSYVPVQHPGLLPAQACEV</sequence>
<organism evidence="3 4">
    <name type="scientific">Bimuria novae-zelandiae CBS 107.79</name>
    <dbReference type="NCBI Taxonomy" id="1447943"/>
    <lineage>
        <taxon>Eukaryota</taxon>
        <taxon>Fungi</taxon>
        <taxon>Dikarya</taxon>
        <taxon>Ascomycota</taxon>
        <taxon>Pezizomycotina</taxon>
        <taxon>Dothideomycetes</taxon>
        <taxon>Pleosporomycetidae</taxon>
        <taxon>Pleosporales</taxon>
        <taxon>Massarineae</taxon>
        <taxon>Didymosphaeriaceae</taxon>
        <taxon>Bimuria</taxon>
    </lineage>
</organism>
<feature type="coiled-coil region" evidence="1">
    <location>
        <begin position="245"/>
        <end position="273"/>
    </location>
</feature>
<name>A0A6A5V4V1_9PLEO</name>
<protein>
    <submittedName>
        <fullName evidence="3">Uncharacterized protein</fullName>
    </submittedName>
</protein>
<evidence type="ECO:0000256" key="1">
    <source>
        <dbReference type="SAM" id="Coils"/>
    </source>
</evidence>